<gene>
    <name evidence="7" type="ORF">B0H16DRAFT_1730764</name>
</gene>
<evidence type="ECO:0000313" key="8">
    <source>
        <dbReference type="Proteomes" id="UP001215598"/>
    </source>
</evidence>
<reference evidence="7" key="1">
    <citation type="submission" date="2023-03" db="EMBL/GenBank/DDBJ databases">
        <title>Massive genome expansion in bonnet fungi (Mycena s.s.) driven by repeated elements and novel gene families across ecological guilds.</title>
        <authorList>
            <consortium name="Lawrence Berkeley National Laboratory"/>
            <person name="Harder C.B."/>
            <person name="Miyauchi S."/>
            <person name="Viragh M."/>
            <person name="Kuo A."/>
            <person name="Thoen E."/>
            <person name="Andreopoulos B."/>
            <person name="Lu D."/>
            <person name="Skrede I."/>
            <person name="Drula E."/>
            <person name="Henrissat B."/>
            <person name="Morin E."/>
            <person name="Kohler A."/>
            <person name="Barry K."/>
            <person name="LaButti K."/>
            <person name="Morin E."/>
            <person name="Salamov A."/>
            <person name="Lipzen A."/>
            <person name="Mereny Z."/>
            <person name="Hegedus B."/>
            <person name="Baldrian P."/>
            <person name="Stursova M."/>
            <person name="Weitz H."/>
            <person name="Taylor A."/>
            <person name="Grigoriev I.V."/>
            <person name="Nagy L.G."/>
            <person name="Martin F."/>
            <person name="Kauserud H."/>
        </authorList>
    </citation>
    <scope>NUCLEOTIDE SEQUENCE</scope>
    <source>
        <strain evidence="7">CBHHK182m</strain>
    </source>
</reference>
<feature type="compositionally biased region" description="Acidic residues" evidence="4">
    <location>
        <begin position="660"/>
        <end position="670"/>
    </location>
</feature>
<evidence type="ECO:0000256" key="4">
    <source>
        <dbReference type="SAM" id="MobiDB-lite"/>
    </source>
</evidence>
<dbReference type="InterPro" id="IPR038765">
    <property type="entry name" value="Papain-like_cys_pep_sf"/>
</dbReference>
<feature type="domain" description="Ubiquitin-like protease family profile" evidence="6">
    <location>
        <begin position="464"/>
        <end position="627"/>
    </location>
</feature>
<feature type="compositionally biased region" description="Pro residues" evidence="4">
    <location>
        <begin position="738"/>
        <end position="749"/>
    </location>
</feature>
<comment type="caution">
    <text evidence="7">The sequence shown here is derived from an EMBL/GenBank/DDBJ whole genome shotgun (WGS) entry which is preliminary data.</text>
</comment>
<dbReference type="SUPFAM" id="SSF54001">
    <property type="entry name" value="Cysteine proteinases"/>
    <property type="match status" value="1"/>
</dbReference>
<name>A0AAD7MX26_9AGAR</name>
<sequence length="2025" mass="225492">MRKKDRRSHKPVLRPPSHRAIVNNYVPFLQGFMVVVFGLIAFATSPYTTQAIKLFAATVQVSVEMAATTFILLLLKSSLLVFCLIHRLYPKFFHVRKTPNRYHRTHSFHMRLDRLSRYWVLLDRFSAFQQHYKRPSPHSPHSEPIPPPPQMPPSPAPSLDILLTALLDAAAEASDGDDSDDDGGDGDPSIPDLYEVSDDESEYDSEDDSDDNSLYLRHKIPQTSSTFLSLPPRLRAAPHFNGGGTGTRSASDNSEPIDVTLTSDDDDGPQTFDPAVWIHRGKVWSDAFPAVVKRARNAARSVPQEIRDSVIPNPKLTVNELLALETASPVVPSPGDYEARYTTQPESMATATPAAWRDSLISAIPFLAEVRTSFNDAWLSGATSIRFPHLPNLYPMWAENLLFDIKSYFHKRCRWSDAVKWLDNAARHTGNSAHGQLDRLIDACRDMLDVIPWDSTVPGLSRSVHLTSQDLAQFLSAEWLNDEMINAGVDYILRRLEPGSRVRILNCLFIQALGNARAQATTWAPATWSPIEKAIRAGDVDVVYFPLHVSGNHWTLLKIDIVAKTIQYADSLHGLAPRDEVALVQWWLKSLLSHSEDFVLIEPTFPYPRQYDSHSCGIIVLSTLAYLLLNYDLWSSERAQCERMEWFLRLSEAFADGDDNDDYEIVDSDYPDSRGNATTPEPSDYASSHAASSDYDSCRADSPVQDPADDPSDPPAAPGLEDVDLSFELPASMDIDPPFFPSDGPPQPAPHFSDSTSLRERDNSSDYYGISDGDESDSDHSVSRHPRRPRAAGPKAGSSWAMQKELKVTSKDPSFLPNMSRLGTFRAKVLADDPKAEFDDGDVRRVRCSHCTHWLEMRALYDLVRWKEHRATSKCQKARSTGLSTKSLFALGFTKLPKRSSPAPVAPIVHDLPCPGLTGESNEDIANYLARTAVTGGGAPSRQRIVDQLFPEEGLRLKDLDGDQQRMVLRRELSLQQWKLARSVGAVFSTNCLRDVSTIDGDEPKPCSECQSLRRLHGFQVAVRRRMPDESQMKEVFLMTALGKLYLKHQGLRQLVESDDGRSPWLKFAMGCTDGTYTSDTLAGMVKAFVIKEEQRKKGKSLKNMSYSPEFSHFCDLLSSTSPKAYETFQKQFGGPGLRSQRQKRAKLPKFEPDISPLNVQRARNDLDKLQYKGPIALSWDDTSLEASLAVFQKSKDVCVILGAAGGAIHVTEKDDLEALFAAAQLRKADKLRVYLLSIPLPKIPPMLVAAVARGSSVTAEDLSAMHSKLANLLHEYDIHPISMSSDGAEVERATQRTIAESAPSHRIYVILNSAPGCEIHLRIPLYFGHHPTIMTQDSKHALKTARNQIYTGARILVIGFFVILYAHLREIAMNIAGPLFTRDVEKVDKQDDRAAARVFSASTLEFLFKYHPDHVGLAVYLFVLGELVDAWQNRNIPHTDRAKMVLRARFFLMAWRSHVDSHPDYSLQTQFISRESFDIFITLCDSLLSLIVAYRQYYPTYPLLPWLHSTEVCEHLFGMVRQLKKDFTYSDILQLERKLRVLQMGAFANLSPEQQANQTASGYHHTYFKADDLDTATLMQWPSDEELGDASKYGLAEATQLLKLLGIDALSMLRDYKAPEPASARPADAPQSLPPQTFLELLALYESVPLKSSKDEEIFETCEMAIVADSVDKSRSIAALPDSTDESIEQLRVDIEAQLAVTTPVAAVPKPTTGVLALTTPDKKLDHVLLVAERMRHQTKSTAKAVRQHGRLSTVMVNRNNSVSKSEDGPSLRDKLIEKLASVVPEDTANKTTGVDRYVRHAGTYGGAGVPSSVRAQNKATVQKVAATKFVSHRANIFAPFQGLHENMYTANISELNPLKPRDFFIGLKPGKSGAVVLCEVITMYTKNTHHDWIPSTTSVGSPSYVSAFVYKPLSGNIFSSMACESLACSTVIHFPRTHILFSLASYDITRQAIPTVEGYPHSLATLCEQSHVLYNQLRRQEVELQLVVKDLTRLAKTKDGNNVPGAAAEGDIAFDEAAADDGL</sequence>
<dbReference type="GO" id="GO:0008234">
    <property type="term" value="F:cysteine-type peptidase activity"/>
    <property type="evidence" value="ECO:0007669"/>
    <property type="project" value="InterPro"/>
</dbReference>
<dbReference type="Proteomes" id="UP001215598">
    <property type="component" value="Unassembled WGS sequence"/>
</dbReference>
<keyword evidence="5" id="KW-0812">Transmembrane</keyword>
<proteinExistence type="inferred from homology"/>
<accession>A0AAD7MX26</accession>
<evidence type="ECO:0000256" key="2">
    <source>
        <dbReference type="ARBA" id="ARBA00022670"/>
    </source>
</evidence>
<organism evidence="7 8">
    <name type="scientific">Mycena metata</name>
    <dbReference type="NCBI Taxonomy" id="1033252"/>
    <lineage>
        <taxon>Eukaryota</taxon>
        <taxon>Fungi</taxon>
        <taxon>Dikarya</taxon>
        <taxon>Basidiomycota</taxon>
        <taxon>Agaricomycotina</taxon>
        <taxon>Agaricomycetes</taxon>
        <taxon>Agaricomycetidae</taxon>
        <taxon>Agaricales</taxon>
        <taxon>Marasmiineae</taxon>
        <taxon>Mycenaceae</taxon>
        <taxon>Mycena</taxon>
    </lineage>
</organism>
<feature type="compositionally biased region" description="Pro residues" evidence="4">
    <location>
        <begin position="143"/>
        <end position="156"/>
    </location>
</feature>
<dbReference type="Gene3D" id="3.40.395.10">
    <property type="entry name" value="Adenoviral Proteinase, Chain A"/>
    <property type="match status" value="1"/>
</dbReference>
<feature type="compositionally biased region" description="Acidic residues" evidence="4">
    <location>
        <begin position="174"/>
        <end position="185"/>
    </location>
</feature>
<protein>
    <recommendedName>
        <fullName evidence="6">Ubiquitin-like protease family profile domain-containing protein</fullName>
    </recommendedName>
</protein>
<dbReference type="Pfam" id="PF02902">
    <property type="entry name" value="Peptidase_C48"/>
    <property type="match status" value="1"/>
</dbReference>
<keyword evidence="5" id="KW-1133">Transmembrane helix</keyword>
<keyword evidence="3" id="KW-0378">Hydrolase</keyword>
<feature type="compositionally biased region" description="Low complexity" evidence="4">
    <location>
        <begin position="683"/>
        <end position="706"/>
    </location>
</feature>
<feature type="region of interest" description="Disordered" evidence="4">
    <location>
        <begin position="172"/>
        <end position="213"/>
    </location>
</feature>
<feature type="region of interest" description="Disordered" evidence="4">
    <location>
        <begin position="660"/>
        <end position="801"/>
    </location>
</feature>
<dbReference type="InterPro" id="IPR003653">
    <property type="entry name" value="Peptidase_C48_C"/>
</dbReference>
<dbReference type="EMBL" id="JARKIB010000121">
    <property type="protein sequence ID" value="KAJ7736423.1"/>
    <property type="molecule type" value="Genomic_DNA"/>
</dbReference>
<keyword evidence="8" id="KW-1185">Reference proteome</keyword>
<feature type="region of interest" description="Disordered" evidence="4">
    <location>
        <begin position="227"/>
        <end position="269"/>
    </location>
</feature>
<dbReference type="GO" id="GO:0006508">
    <property type="term" value="P:proteolysis"/>
    <property type="evidence" value="ECO:0007669"/>
    <property type="project" value="UniProtKB-KW"/>
</dbReference>
<evidence type="ECO:0000259" key="6">
    <source>
        <dbReference type="PROSITE" id="PS50600"/>
    </source>
</evidence>
<feature type="region of interest" description="Disordered" evidence="4">
    <location>
        <begin position="132"/>
        <end position="158"/>
    </location>
</feature>
<keyword evidence="5" id="KW-0472">Membrane</keyword>
<evidence type="ECO:0000313" key="7">
    <source>
        <dbReference type="EMBL" id="KAJ7736423.1"/>
    </source>
</evidence>
<evidence type="ECO:0000256" key="1">
    <source>
        <dbReference type="ARBA" id="ARBA00005234"/>
    </source>
</evidence>
<feature type="compositionally biased region" description="Acidic residues" evidence="4">
    <location>
        <begin position="195"/>
        <end position="211"/>
    </location>
</feature>
<evidence type="ECO:0000256" key="3">
    <source>
        <dbReference type="ARBA" id="ARBA00022801"/>
    </source>
</evidence>
<dbReference type="PROSITE" id="PS50600">
    <property type="entry name" value="ULP_PROTEASE"/>
    <property type="match status" value="1"/>
</dbReference>
<feature type="transmembrane region" description="Helical" evidence="5">
    <location>
        <begin position="21"/>
        <end position="45"/>
    </location>
</feature>
<dbReference type="GO" id="GO:0019783">
    <property type="term" value="F:ubiquitin-like protein peptidase activity"/>
    <property type="evidence" value="ECO:0007669"/>
    <property type="project" value="UniProtKB-ARBA"/>
</dbReference>
<evidence type="ECO:0000256" key="5">
    <source>
        <dbReference type="SAM" id="Phobius"/>
    </source>
</evidence>
<comment type="similarity">
    <text evidence="1">Belongs to the peptidase C48 family.</text>
</comment>
<keyword evidence="2" id="KW-0645">Protease</keyword>